<dbReference type="PANTHER" id="PTHR43200:SF6">
    <property type="entry name" value="3'(2'),5'-BISPHOSPHATE NUCLEOTIDASE"/>
    <property type="match status" value="1"/>
</dbReference>
<evidence type="ECO:0000256" key="5">
    <source>
        <dbReference type="ARBA" id="ARBA00022842"/>
    </source>
</evidence>
<organism evidence="8 9">
    <name type="scientific">Nitrobacter vulgaris</name>
    <dbReference type="NCBI Taxonomy" id="29421"/>
    <lineage>
        <taxon>Bacteria</taxon>
        <taxon>Pseudomonadati</taxon>
        <taxon>Pseudomonadota</taxon>
        <taxon>Alphaproteobacteria</taxon>
        <taxon>Hyphomicrobiales</taxon>
        <taxon>Nitrobacteraceae</taxon>
        <taxon>Nitrobacter</taxon>
    </lineage>
</organism>
<dbReference type="CDD" id="cd01641">
    <property type="entry name" value="Bacterial_IMPase_like_1"/>
    <property type="match status" value="1"/>
</dbReference>
<keyword evidence="4" id="KW-0378">Hydrolase</keyword>
<dbReference type="GO" id="GO:0004401">
    <property type="term" value="F:histidinol-phosphatase activity"/>
    <property type="evidence" value="ECO:0007669"/>
    <property type="project" value="UniProtKB-UniRule"/>
</dbReference>
<dbReference type="PRINTS" id="PR00377">
    <property type="entry name" value="IMPHPHTASES"/>
</dbReference>
<dbReference type="Gene3D" id="3.30.540.10">
    <property type="entry name" value="Fructose-1,6-Bisphosphatase, subunit A, domain 1"/>
    <property type="match status" value="1"/>
</dbReference>
<keyword evidence="5 7" id="KW-0460">Magnesium</keyword>
<dbReference type="GO" id="GO:0000105">
    <property type="term" value="P:L-histidine biosynthetic process"/>
    <property type="evidence" value="ECO:0007669"/>
    <property type="project" value="UniProtKB-UniRule"/>
</dbReference>
<name>A0A1V4I1F8_NITVU</name>
<dbReference type="EC" id="3.1.3.15" evidence="6"/>
<feature type="binding site" evidence="7">
    <location>
        <position position="90"/>
    </location>
    <ligand>
        <name>Mg(2+)</name>
        <dbReference type="ChEBI" id="CHEBI:18420"/>
        <label>2</label>
    </ligand>
</feature>
<dbReference type="Pfam" id="PF00459">
    <property type="entry name" value="Inositol_P"/>
    <property type="match status" value="1"/>
</dbReference>
<dbReference type="SUPFAM" id="SSF56655">
    <property type="entry name" value="Carbohydrate phosphatase"/>
    <property type="match status" value="1"/>
</dbReference>
<dbReference type="OrthoDB" id="9785695at2"/>
<feature type="binding site" evidence="7">
    <location>
        <position position="87"/>
    </location>
    <ligand>
        <name>Mg(2+)</name>
        <dbReference type="ChEBI" id="CHEBI:18420"/>
        <label>1</label>
        <note>catalytic</note>
    </ligand>
</feature>
<evidence type="ECO:0000256" key="2">
    <source>
        <dbReference type="ARBA" id="ARBA00009759"/>
    </source>
</evidence>
<keyword evidence="9" id="KW-1185">Reference proteome</keyword>
<dbReference type="RefSeq" id="WP_079445909.1">
    <property type="nucleotide sequence ID" value="NZ_JAVDPZ010000010.1"/>
</dbReference>
<dbReference type="GO" id="GO:0046872">
    <property type="term" value="F:metal ion binding"/>
    <property type="evidence" value="ECO:0007669"/>
    <property type="project" value="UniProtKB-KW"/>
</dbReference>
<dbReference type="EMBL" id="MWPQ01000019">
    <property type="protein sequence ID" value="OPH83949.1"/>
    <property type="molecule type" value="Genomic_DNA"/>
</dbReference>
<evidence type="ECO:0000313" key="8">
    <source>
        <dbReference type="EMBL" id="OPH83949.1"/>
    </source>
</evidence>
<evidence type="ECO:0000256" key="7">
    <source>
        <dbReference type="PIRSR" id="PIRSR600760-2"/>
    </source>
</evidence>
<feature type="binding site" evidence="7">
    <location>
        <position position="71"/>
    </location>
    <ligand>
        <name>Mg(2+)</name>
        <dbReference type="ChEBI" id="CHEBI:18420"/>
        <label>1</label>
        <note>catalytic</note>
    </ligand>
</feature>
<sequence length="261" mass="28624">MTVIDFTAFIDRLATASGETILPFFRTTLLGVENKSASRDFDPVTEADRAAEAVMRRMIQANFPEHGVVGEEFGNQNEDAEYVWMLDPIDGTKSFIAGFPIWGTLIALLHRGMPVFGMMHQPYIGERFSGDNRSSRYRGPSDGRKLAVRRCPSLQEATSFTTSPLLMNPDDRAAFSKVEAEVRLTRYGGDCYSYCMLAAGHLDLVIETELKPYDIAALIPIITGAGGVITTWEGKPAQGGGRVVAAGDRRVHEAALKLLNC</sequence>
<proteinExistence type="inferred from homology"/>
<dbReference type="NCBIfam" id="TIGR02067">
    <property type="entry name" value="his_9_HisN"/>
    <property type="match status" value="1"/>
</dbReference>
<dbReference type="Gene3D" id="3.40.190.80">
    <property type="match status" value="1"/>
</dbReference>
<accession>A0A1V4I1F8</accession>
<feature type="binding site" evidence="7">
    <location>
        <position position="89"/>
    </location>
    <ligand>
        <name>Mg(2+)</name>
        <dbReference type="ChEBI" id="CHEBI:18420"/>
        <label>1</label>
        <note>catalytic</note>
    </ligand>
</feature>
<evidence type="ECO:0000256" key="3">
    <source>
        <dbReference type="ARBA" id="ARBA00022723"/>
    </source>
</evidence>
<reference evidence="8 9" key="1">
    <citation type="submission" date="2017-02" db="EMBL/GenBank/DDBJ databases">
        <title>Genome sequence of the nitrite-oxidizing bacterium Nitrobacter vulgaris strain Ab1.</title>
        <authorList>
            <person name="Mellbye B.L."/>
            <person name="Davis E.W."/>
            <person name="Spieck E."/>
            <person name="Chang J.H."/>
            <person name="Bottomley P.J."/>
            <person name="Sayavedra-Soto L.A."/>
        </authorList>
    </citation>
    <scope>NUCLEOTIDE SEQUENCE [LARGE SCALE GENOMIC DNA]</scope>
    <source>
        <strain evidence="8 9">Ab1</strain>
    </source>
</reference>
<comment type="similarity">
    <text evidence="2">Belongs to the inositol monophosphatase superfamily.</text>
</comment>
<keyword evidence="3 7" id="KW-0479">Metal-binding</keyword>
<dbReference type="AlphaFoldDB" id="A0A1V4I1F8"/>
<dbReference type="STRING" id="29421.B2M20_04645"/>
<dbReference type="InterPro" id="IPR000760">
    <property type="entry name" value="Inositol_monophosphatase-like"/>
</dbReference>
<evidence type="ECO:0000256" key="6">
    <source>
        <dbReference type="NCBIfam" id="TIGR02067"/>
    </source>
</evidence>
<comment type="cofactor">
    <cofactor evidence="1 7">
        <name>Mg(2+)</name>
        <dbReference type="ChEBI" id="CHEBI:18420"/>
    </cofactor>
</comment>
<evidence type="ECO:0000256" key="1">
    <source>
        <dbReference type="ARBA" id="ARBA00001946"/>
    </source>
</evidence>
<feature type="binding site" evidence="7">
    <location>
        <position position="214"/>
    </location>
    <ligand>
        <name>Mg(2+)</name>
        <dbReference type="ChEBI" id="CHEBI:18420"/>
        <label>1</label>
        <note>catalytic</note>
    </ligand>
</feature>
<dbReference type="Proteomes" id="UP000189940">
    <property type="component" value="Unassembled WGS sequence"/>
</dbReference>
<evidence type="ECO:0000256" key="4">
    <source>
        <dbReference type="ARBA" id="ARBA00022801"/>
    </source>
</evidence>
<protein>
    <recommendedName>
        <fullName evidence="6">Histidinol-phosphatase</fullName>
        <ecNumber evidence="6">3.1.3.15</ecNumber>
    </recommendedName>
</protein>
<evidence type="ECO:0000313" key="9">
    <source>
        <dbReference type="Proteomes" id="UP000189940"/>
    </source>
</evidence>
<dbReference type="InterPro" id="IPR051090">
    <property type="entry name" value="Inositol_monoP_superfamily"/>
</dbReference>
<comment type="caution">
    <text evidence="8">The sequence shown here is derived from an EMBL/GenBank/DDBJ whole genome shotgun (WGS) entry which is preliminary data.</text>
</comment>
<dbReference type="FunFam" id="3.30.540.10:FF:000030">
    <property type="entry name" value="Inositol monophosphatase"/>
    <property type="match status" value="1"/>
</dbReference>
<dbReference type="InterPro" id="IPR011809">
    <property type="entry name" value="His_9_proposed"/>
</dbReference>
<dbReference type="PANTHER" id="PTHR43200">
    <property type="entry name" value="PHOSPHATASE"/>
    <property type="match status" value="1"/>
</dbReference>
<gene>
    <name evidence="8" type="ORF">B2M20_04645</name>
</gene>